<reference evidence="3 4" key="1">
    <citation type="journal article" date="2015" name="Genome Announc.">
        <title>Expanding the biotechnology potential of lactobacilli through comparative genomics of 213 strains and associated genera.</title>
        <authorList>
            <person name="Sun Z."/>
            <person name="Harris H.M."/>
            <person name="McCann A."/>
            <person name="Guo C."/>
            <person name="Argimon S."/>
            <person name="Zhang W."/>
            <person name="Yang X."/>
            <person name="Jeffery I.B."/>
            <person name="Cooney J.C."/>
            <person name="Kagawa T.F."/>
            <person name="Liu W."/>
            <person name="Song Y."/>
            <person name="Salvetti E."/>
            <person name="Wrobel A."/>
            <person name="Rasinkangas P."/>
            <person name="Parkhill J."/>
            <person name="Rea M.C."/>
            <person name="O'Sullivan O."/>
            <person name="Ritari J."/>
            <person name="Douillard F.P."/>
            <person name="Paul Ross R."/>
            <person name="Yang R."/>
            <person name="Briner A.E."/>
            <person name="Felis G.E."/>
            <person name="de Vos W.M."/>
            <person name="Barrangou R."/>
            <person name="Klaenhammer T.R."/>
            <person name="Caufield P.W."/>
            <person name="Cui Y."/>
            <person name="Zhang H."/>
            <person name="O'Toole P.W."/>
        </authorList>
    </citation>
    <scope>NUCLEOTIDE SEQUENCE [LARGE SCALE GENOMIC DNA]</scope>
    <source>
        <strain evidence="3 4">DSM 17896</strain>
    </source>
</reference>
<accession>A0A0R2HZV4</accession>
<sequence>MLLRRNYNMASPKNIKDVTPETFAMNNFPEWGHYLNEEIADYQVPEKSFHLWWTGCMGFWLKTHEGTNIIVDVWNGTGKHTHGNGKMRKGHQMMRMAGVEAQQPNLRNRPYVIDPFHFKDIDALCVTHTHHDHLDIYTAACVNKNCPNAKFIGPQGVVDEWIDWGIPKEKTIVVKPGDEIKVGAVNIKALESFDRTELVTEDDPNVKLAGKMPRNMAEVAVNYLFETSGGNLYDAGDSHMSNTFTKHGNENKIDVALCAYGENPRGITDKLDDSQVLRMSEDLKTKVVIPMHWDIWTNFFADPKDIIRLWNLKKYRLHYQFKPYILQVGGGFSFPQNKDDFEYMYDRGFHDAFKNKPDLPFPELL</sequence>
<dbReference type="Proteomes" id="UP000050934">
    <property type="component" value="Unassembled WGS sequence"/>
</dbReference>
<feature type="domain" description="Metallo-beta-lactamase" evidence="2">
    <location>
        <begin position="55"/>
        <end position="292"/>
    </location>
</feature>
<dbReference type="Gene3D" id="3.60.15.10">
    <property type="entry name" value="Ribonuclease Z/Hydroxyacylglutathione hydrolase-like"/>
    <property type="match status" value="1"/>
</dbReference>
<dbReference type="InterPro" id="IPR036866">
    <property type="entry name" value="RibonucZ/Hydroxyglut_hydro"/>
</dbReference>
<dbReference type="GO" id="GO:0016787">
    <property type="term" value="F:hydrolase activity"/>
    <property type="evidence" value="ECO:0007669"/>
    <property type="project" value="UniProtKB-KW"/>
</dbReference>
<dbReference type="NCBIfam" id="NF008688">
    <property type="entry name" value="PRK11709.1"/>
    <property type="match status" value="1"/>
</dbReference>
<protein>
    <recommendedName>
        <fullName evidence="2">Metallo-beta-lactamase domain-containing protein</fullName>
    </recommendedName>
</protein>
<name>A0A0R2HZV4_9LACO</name>
<dbReference type="PATRIC" id="fig|396268.3.peg.867"/>
<proteinExistence type="predicted"/>
<keyword evidence="1" id="KW-0378">Hydrolase</keyword>
<evidence type="ECO:0000313" key="3">
    <source>
        <dbReference type="EMBL" id="KRN58409.1"/>
    </source>
</evidence>
<evidence type="ECO:0000256" key="1">
    <source>
        <dbReference type="ARBA" id="ARBA00022801"/>
    </source>
</evidence>
<comment type="caution">
    <text evidence="3">The sequence shown here is derived from an EMBL/GenBank/DDBJ whole genome shotgun (WGS) entry which is preliminary data.</text>
</comment>
<dbReference type="EMBL" id="JQBW01000010">
    <property type="protein sequence ID" value="KRN58409.1"/>
    <property type="molecule type" value="Genomic_DNA"/>
</dbReference>
<dbReference type="AlphaFoldDB" id="A0A0R2HZV4"/>
<evidence type="ECO:0000259" key="2">
    <source>
        <dbReference type="SMART" id="SM00849"/>
    </source>
</evidence>
<dbReference type="InterPro" id="IPR050114">
    <property type="entry name" value="UPF0173_UPF0282_UlaG_hydrolase"/>
</dbReference>
<dbReference type="PANTHER" id="PTHR43546:SF9">
    <property type="entry name" value="L-ASCORBATE-6-PHOSPHATE LACTONASE ULAG-RELATED"/>
    <property type="match status" value="1"/>
</dbReference>
<dbReference type="PANTHER" id="PTHR43546">
    <property type="entry name" value="UPF0173 METAL-DEPENDENT HYDROLASE MJ1163-RELATED"/>
    <property type="match status" value="1"/>
</dbReference>
<gene>
    <name evidence="3" type="ORF">IV45_GL000855</name>
</gene>
<dbReference type="SMART" id="SM00849">
    <property type="entry name" value="Lactamase_B"/>
    <property type="match status" value="1"/>
</dbReference>
<dbReference type="SUPFAM" id="SSF56281">
    <property type="entry name" value="Metallo-hydrolase/oxidoreductase"/>
    <property type="match status" value="1"/>
</dbReference>
<evidence type="ECO:0000313" key="4">
    <source>
        <dbReference type="Proteomes" id="UP000050934"/>
    </source>
</evidence>
<keyword evidence="4" id="KW-1185">Reference proteome</keyword>
<dbReference type="Pfam" id="PF13483">
    <property type="entry name" value="Lactamase_B_3"/>
    <property type="match status" value="1"/>
</dbReference>
<dbReference type="InterPro" id="IPR001279">
    <property type="entry name" value="Metallo-B-lactamas"/>
</dbReference>
<organism evidence="3 4">
    <name type="scientific">Limosilactobacillus secaliphilus</name>
    <dbReference type="NCBI Taxonomy" id="396268"/>
    <lineage>
        <taxon>Bacteria</taxon>
        <taxon>Bacillati</taxon>
        <taxon>Bacillota</taxon>
        <taxon>Bacilli</taxon>
        <taxon>Lactobacillales</taxon>
        <taxon>Lactobacillaceae</taxon>
        <taxon>Limosilactobacillus</taxon>
    </lineage>
</organism>
<dbReference type="STRING" id="396268.IV45_GL000855"/>